<dbReference type="Gene3D" id="2.160.20.10">
    <property type="entry name" value="Single-stranded right-handed beta-helix, Pectin lyase-like"/>
    <property type="match status" value="1"/>
</dbReference>
<dbReference type="InterPro" id="IPR012334">
    <property type="entry name" value="Pectin_lyas_fold"/>
</dbReference>
<sequence length="586" mass="66914">MKKRIILVVFFMVFVFFSQQANAGEINIPKDVSENDWAYGSIITSIKANWMELSPDSNFYPNKEMKRSEMIETLAKFSNALIDFSSEEQEINGKFMDVNYKNDSFAASLYWAEKKKIVNGANDSTFKPNSILTRAQMIVFLDNYIKSQNFQLPDINHGEINFQDRNEIPSYAIQSVERLYKVGVISSSNSNFNPNDNCTRKMCASFLDKLQKSIKNCTAFRFTDQSEPIPSISNIKHEGEYSKKTKNRLVLQSYLDNTSRKTDVNIEMDNITFDDTIYVPSNTKINFSKNTEIRTLGEKNFPIFVFADKERIKESKYEKYEGVSDIEFIGAESSPPTINNMGNKNVVFEMGHASNVSIQQIRLTNMYGNTHFIELAASKDIKIIGCSFVSHTIGTKAGKEAINLDVPDKNTEGFPGKYSSQDNTPNINILIQANIFENLPSAIGTHMFTPDSPHANIVVRDNYIKNCTSHGIGIYNWISPIIINNHIENIGNPDDKNNPGMGIKINGVIDPKIRDNVFIKMNYTIRISPAEYSKNVSNPVLSTYRKINNEIDLEQRMEMINGMYILEVRYPRIMIRESIYDEYKNF</sequence>
<dbReference type="SUPFAM" id="SSF51126">
    <property type="entry name" value="Pectin lyase-like"/>
    <property type="match status" value="1"/>
</dbReference>
<feature type="chain" id="PRO_5020455411" description="SLH domain-containing protein" evidence="1">
    <location>
        <begin position="24"/>
        <end position="586"/>
    </location>
</feature>
<dbReference type="InterPro" id="IPR001119">
    <property type="entry name" value="SLH_dom"/>
</dbReference>
<dbReference type="Pfam" id="PF00395">
    <property type="entry name" value="SLH"/>
    <property type="match status" value="3"/>
</dbReference>
<dbReference type="InterPro" id="IPR006626">
    <property type="entry name" value="PbH1"/>
</dbReference>
<name>A0A4V0WP95_9ENTE</name>
<evidence type="ECO:0000256" key="1">
    <source>
        <dbReference type="SAM" id="SignalP"/>
    </source>
</evidence>
<keyword evidence="4" id="KW-1185">Reference proteome</keyword>
<protein>
    <recommendedName>
        <fullName evidence="2">SLH domain-containing protein</fullName>
    </recommendedName>
</protein>
<dbReference type="RefSeq" id="WP_146621556.1">
    <property type="nucleotide sequence ID" value="NZ_BJCC01000008.1"/>
</dbReference>
<feature type="domain" description="SLH" evidence="2">
    <location>
        <begin position="159"/>
        <end position="221"/>
    </location>
</feature>
<dbReference type="Proteomes" id="UP000290567">
    <property type="component" value="Unassembled WGS sequence"/>
</dbReference>
<feature type="domain" description="SLH" evidence="2">
    <location>
        <begin position="25"/>
        <end position="88"/>
    </location>
</feature>
<dbReference type="EMBL" id="BJCC01000008">
    <property type="protein sequence ID" value="GCF93079.1"/>
    <property type="molecule type" value="Genomic_DNA"/>
</dbReference>
<comment type="caution">
    <text evidence="3">The sequence shown here is derived from an EMBL/GenBank/DDBJ whole genome shotgun (WGS) entry which is preliminary data.</text>
</comment>
<evidence type="ECO:0000313" key="4">
    <source>
        <dbReference type="Proteomes" id="UP000290567"/>
    </source>
</evidence>
<evidence type="ECO:0000259" key="2">
    <source>
        <dbReference type="PROSITE" id="PS51272"/>
    </source>
</evidence>
<dbReference type="AlphaFoldDB" id="A0A4V0WP95"/>
<evidence type="ECO:0000313" key="3">
    <source>
        <dbReference type="EMBL" id="GCF93079.1"/>
    </source>
</evidence>
<dbReference type="SMART" id="SM00710">
    <property type="entry name" value="PbH1"/>
    <property type="match status" value="3"/>
</dbReference>
<proteinExistence type="predicted"/>
<gene>
    <name evidence="3" type="ORF">NRIC_09700</name>
</gene>
<feature type="signal peptide" evidence="1">
    <location>
        <begin position="1"/>
        <end position="23"/>
    </location>
</feature>
<feature type="domain" description="SLH" evidence="2">
    <location>
        <begin position="92"/>
        <end position="155"/>
    </location>
</feature>
<dbReference type="InterPro" id="IPR011050">
    <property type="entry name" value="Pectin_lyase_fold/virulence"/>
</dbReference>
<accession>A0A4V0WP95</accession>
<keyword evidence="1" id="KW-0732">Signal</keyword>
<organism evidence="3 4">
    <name type="scientific">Enterococcus florum</name>
    <dbReference type="NCBI Taxonomy" id="2480627"/>
    <lineage>
        <taxon>Bacteria</taxon>
        <taxon>Bacillati</taxon>
        <taxon>Bacillota</taxon>
        <taxon>Bacilli</taxon>
        <taxon>Lactobacillales</taxon>
        <taxon>Enterococcaceae</taxon>
        <taxon>Enterococcus</taxon>
    </lineage>
</organism>
<reference evidence="4" key="1">
    <citation type="submission" date="2019-02" db="EMBL/GenBank/DDBJ databases">
        <title>Draft genome sequence of Enterococcus sp. Gos25-1.</title>
        <authorList>
            <person name="Tanaka N."/>
            <person name="Shiwa Y."/>
            <person name="Fujita N."/>
        </authorList>
    </citation>
    <scope>NUCLEOTIDE SEQUENCE [LARGE SCALE GENOMIC DNA]</scope>
    <source>
        <strain evidence="4">Gos25-1</strain>
    </source>
</reference>
<dbReference type="OrthoDB" id="2404754at2"/>
<dbReference type="PROSITE" id="PS51272">
    <property type="entry name" value="SLH"/>
    <property type="match status" value="3"/>
</dbReference>